<evidence type="ECO:0000256" key="3">
    <source>
        <dbReference type="ARBA" id="ARBA00022630"/>
    </source>
</evidence>
<gene>
    <name evidence="6" type="ORF">FZD51_13850</name>
</gene>
<protein>
    <recommendedName>
        <fullName evidence="2">Probable nitronate monooxygenase</fullName>
    </recommendedName>
</protein>
<evidence type="ECO:0000256" key="4">
    <source>
        <dbReference type="ARBA" id="ARBA00022643"/>
    </source>
</evidence>
<dbReference type="InterPro" id="IPR004136">
    <property type="entry name" value="NMO"/>
</dbReference>
<dbReference type="GO" id="GO:0018580">
    <property type="term" value="F:nitronate monooxygenase activity"/>
    <property type="evidence" value="ECO:0007669"/>
    <property type="project" value="InterPro"/>
</dbReference>
<dbReference type="CDD" id="cd04730">
    <property type="entry name" value="NPD_like"/>
    <property type="match status" value="1"/>
</dbReference>
<dbReference type="PANTHER" id="PTHR32332:SF20">
    <property type="entry name" value="2-NITROPROPANE DIOXYGENASE-LIKE PROTEIN"/>
    <property type="match status" value="1"/>
</dbReference>
<dbReference type="AlphaFoldDB" id="A0A5D4RE29"/>
<dbReference type="EMBL" id="VTER01000006">
    <property type="protein sequence ID" value="TYS47998.1"/>
    <property type="molecule type" value="Genomic_DNA"/>
</dbReference>
<comment type="caution">
    <text evidence="6">The sequence shown here is derived from an EMBL/GenBank/DDBJ whole genome shotgun (WGS) entry which is preliminary data.</text>
</comment>
<evidence type="ECO:0000313" key="7">
    <source>
        <dbReference type="Proteomes" id="UP000322139"/>
    </source>
</evidence>
<keyword evidence="5" id="KW-0560">Oxidoreductase</keyword>
<dbReference type="SUPFAM" id="SSF51412">
    <property type="entry name" value="Inosine monophosphate dehydrogenase (IMPDH)"/>
    <property type="match status" value="1"/>
</dbReference>
<dbReference type="Pfam" id="PF03060">
    <property type="entry name" value="NMO"/>
    <property type="match status" value="2"/>
</dbReference>
<keyword evidence="4" id="KW-0288">FMN</keyword>
<evidence type="ECO:0000256" key="2">
    <source>
        <dbReference type="ARBA" id="ARBA00013457"/>
    </source>
</evidence>
<reference evidence="6 7" key="1">
    <citation type="submission" date="2019-08" db="EMBL/GenBank/DDBJ databases">
        <title>Bacillus genomes from the desert of Cuatro Cienegas, Coahuila.</title>
        <authorList>
            <person name="Olmedo-Alvarez G."/>
        </authorList>
    </citation>
    <scope>NUCLEOTIDE SEQUENCE [LARGE SCALE GENOMIC DNA]</scope>
    <source>
        <strain evidence="6 7">CH446_14T</strain>
    </source>
</reference>
<evidence type="ECO:0000313" key="6">
    <source>
        <dbReference type="EMBL" id="TYS47998.1"/>
    </source>
</evidence>
<keyword evidence="6" id="KW-0503">Monooxygenase</keyword>
<dbReference type="Gene3D" id="3.20.20.70">
    <property type="entry name" value="Aldolase class I"/>
    <property type="match status" value="1"/>
</dbReference>
<proteinExistence type="predicted"/>
<sequence length="327" mass="34641">MNRLTEILQIKYPIIQGGMGNISSSRLAAAVSNAGGLGTVGVGTMLPDEIEAKLLALMNLTSRPFAVNIPITVSPFAEEAMELAEKYGAAAVSLSAGNPAPYISRLKSKGIKTIAVTASVRQAEKAEAAGADIISAEGYEAAGINSRLETTTLSLIPQICSRVNIPVAAAGGISDGRGMASVFMLGASAVQIGTRLIAVKEAPFHENYKKALLDASDASTVIVGRSAGQIRRILHTEYADFLLQKETENPSEYSFFTNEDYHKKGALEGDRVRGFMNAGQTAGLIADIPAVADLFKRMMEEAEEAIEKTASQFRVSVKPGSNKQDED</sequence>
<evidence type="ECO:0000256" key="5">
    <source>
        <dbReference type="ARBA" id="ARBA00023002"/>
    </source>
</evidence>
<dbReference type="InterPro" id="IPR013785">
    <property type="entry name" value="Aldolase_TIM"/>
</dbReference>
<dbReference type="PANTHER" id="PTHR32332">
    <property type="entry name" value="2-NITROPROPANE DIOXYGENASE"/>
    <property type="match status" value="1"/>
</dbReference>
<organism evidence="6 7">
    <name type="scientific">Bacillus infantis</name>
    <dbReference type="NCBI Taxonomy" id="324767"/>
    <lineage>
        <taxon>Bacteria</taxon>
        <taxon>Bacillati</taxon>
        <taxon>Bacillota</taxon>
        <taxon>Bacilli</taxon>
        <taxon>Bacillales</taxon>
        <taxon>Bacillaceae</taxon>
        <taxon>Bacillus</taxon>
    </lineage>
</organism>
<evidence type="ECO:0000256" key="1">
    <source>
        <dbReference type="ARBA" id="ARBA00003535"/>
    </source>
</evidence>
<dbReference type="Proteomes" id="UP000322139">
    <property type="component" value="Unassembled WGS sequence"/>
</dbReference>
<keyword evidence="3" id="KW-0285">Flavoprotein</keyword>
<comment type="function">
    <text evidence="1">Nitronate monooxygenase that uses molecular oxygen to catalyze the oxidative denitrification of alkyl nitronates. Acts on propionate 3-nitronate (P3N), the presumed physiological substrate. Probably functions in the detoxification of P3N, a metabolic poison produced by plants and fungi as a defense mechanism.</text>
</comment>
<name>A0A5D4RE29_9BACI</name>
<accession>A0A5D4RE29</accession>
<dbReference type="RefSeq" id="WP_148975311.1">
    <property type="nucleotide sequence ID" value="NZ_JBNILB010000003.1"/>
</dbReference>